<evidence type="ECO:0000256" key="6">
    <source>
        <dbReference type="ARBA" id="ARBA00022801"/>
    </source>
</evidence>
<dbReference type="InterPro" id="IPR031168">
    <property type="entry name" value="G_TrmE"/>
</dbReference>
<evidence type="ECO:0000256" key="11">
    <source>
        <dbReference type="ARBA" id="ARBA00059757"/>
    </source>
</evidence>
<keyword evidence="6" id="KW-0378">Hydrolase</keyword>
<dbReference type="GO" id="GO:0005525">
    <property type="term" value="F:GTP binding"/>
    <property type="evidence" value="ECO:0007669"/>
    <property type="project" value="UniProtKB-KW"/>
</dbReference>
<evidence type="ECO:0000256" key="4">
    <source>
        <dbReference type="ARBA" id="ARBA00022694"/>
    </source>
</evidence>
<feature type="domain" description="TrmE-type G" evidence="15">
    <location>
        <begin position="248"/>
        <end position="417"/>
    </location>
</feature>
<evidence type="ECO:0000256" key="8">
    <source>
        <dbReference type="ARBA" id="ARBA00023128"/>
    </source>
</evidence>
<keyword evidence="17" id="KW-1185">Reference proteome</keyword>
<dbReference type="STRING" id="109280.ENSHCOP00000005821"/>
<dbReference type="Gene3D" id="3.40.50.300">
    <property type="entry name" value="P-loop containing nucleotide triphosphate hydrolases"/>
    <property type="match status" value="1"/>
</dbReference>
<dbReference type="GeneTree" id="ENSGT00390000016851"/>
<dbReference type="InterPro" id="IPR027368">
    <property type="entry name" value="MnmE_dom2"/>
</dbReference>
<organism evidence="16 17">
    <name type="scientific">Hippocampus comes</name>
    <name type="common">Tiger tail seahorse</name>
    <dbReference type="NCBI Taxonomy" id="109280"/>
    <lineage>
        <taxon>Eukaryota</taxon>
        <taxon>Metazoa</taxon>
        <taxon>Chordata</taxon>
        <taxon>Craniata</taxon>
        <taxon>Vertebrata</taxon>
        <taxon>Euteleostomi</taxon>
        <taxon>Actinopterygii</taxon>
        <taxon>Neopterygii</taxon>
        <taxon>Teleostei</taxon>
        <taxon>Neoteleostei</taxon>
        <taxon>Acanthomorphata</taxon>
        <taxon>Syngnathiaria</taxon>
        <taxon>Syngnathiformes</taxon>
        <taxon>Syngnathoidei</taxon>
        <taxon>Syngnathidae</taxon>
        <taxon>Hippocampus</taxon>
    </lineage>
</organism>
<evidence type="ECO:0000256" key="3">
    <source>
        <dbReference type="ARBA" id="ARBA00011043"/>
    </source>
</evidence>
<proteinExistence type="inferred from homology"/>
<dbReference type="PROSITE" id="PS51709">
    <property type="entry name" value="G_TRME"/>
    <property type="match status" value="1"/>
</dbReference>
<dbReference type="InterPro" id="IPR004520">
    <property type="entry name" value="GTPase_MnmE"/>
</dbReference>
<evidence type="ECO:0000256" key="5">
    <source>
        <dbReference type="ARBA" id="ARBA00022741"/>
    </source>
</evidence>
<dbReference type="Pfam" id="PF12631">
    <property type="entry name" value="MnmE_helical"/>
    <property type="match status" value="1"/>
</dbReference>
<comment type="catalytic activity">
    <reaction evidence="10">
        <text>GTP + H2O = GDP + phosphate + H(+)</text>
        <dbReference type="Rhea" id="RHEA:19669"/>
        <dbReference type="ChEBI" id="CHEBI:15377"/>
        <dbReference type="ChEBI" id="CHEBI:15378"/>
        <dbReference type="ChEBI" id="CHEBI:37565"/>
        <dbReference type="ChEBI" id="CHEBI:43474"/>
        <dbReference type="ChEBI" id="CHEBI:58189"/>
    </reaction>
    <physiologicalReaction direction="left-to-right" evidence="10">
        <dbReference type="Rhea" id="RHEA:19670"/>
    </physiologicalReaction>
</comment>
<protein>
    <recommendedName>
        <fullName evidence="12">5-taurinomethyluridine-[tRNA] synthase subunit GTPB3, mitochondrial</fullName>
    </recommendedName>
    <alternativeName>
        <fullName evidence="14">GTP-binding protein 3</fullName>
    </alternativeName>
    <alternativeName>
        <fullName evidence="13">tRNA modification GTPase GTPBP3, mitochondrial</fullName>
    </alternativeName>
</protein>
<sequence length="495" mass="54176">LHCCSCCCLRDDVCIILYSRWTPLFRHLSSFDGDPPALIDAETIFALSSGHGKCGVAVVRISGPASATALRCMAGLTRSLPVPRSALLRSITHPQSKEVLDRGLVLWFPAPHSFTGEDSVEFHIHGGPAVTAAVLQALGSVPGIRPAESGEFTRRAFQAGKLGLTEVEGLGDLIHAETEAQRRQALRQMSGELGHLYQDWSHSLKRVRLIYSPHLLQSLLCNVVATKETFYMVRHLRDERRGERLRSGVQVVIAGATNAGKSSLLNTLCQRPAAIVSPIAGTTRDVVETALDIGGFPVVLSDTAGLRDSRDLVEREGVRRARERVEQADLTLVVVDCSLLSTDIKQASDFLQDHLNKLPSDRFLLVLNKVDLLPEEQRQMLKLILGCISGLPPVCMMSCHTSEGLQDFLTTLHSRVKTLCGDPLSGAPTLTQARHRSHLQHCVTALDQYQRYRDLDLALAAEGIRLALTSLGRITGKVGPEEILDIIFKDFCIGK</sequence>
<keyword evidence="4" id="KW-0819">tRNA processing</keyword>
<dbReference type="GO" id="GO:0070900">
    <property type="term" value="P:mitochondrial tRNA modification"/>
    <property type="evidence" value="ECO:0007669"/>
    <property type="project" value="UniProtKB-ARBA"/>
</dbReference>
<dbReference type="Ensembl" id="ENSHCOT00000004720.1">
    <property type="protein sequence ID" value="ENSHCOP00000005821.1"/>
    <property type="gene ID" value="ENSHCOG00000007532.1"/>
</dbReference>
<name>A0A3Q2XZD6_HIPCM</name>
<dbReference type="InterPro" id="IPR025867">
    <property type="entry name" value="MnmE_helical"/>
</dbReference>
<dbReference type="AlphaFoldDB" id="A0A3Q2XZD6"/>
<dbReference type="CDD" id="cd04164">
    <property type="entry name" value="trmE"/>
    <property type="match status" value="1"/>
</dbReference>
<accession>A0A3Q2XZD6</accession>
<dbReference type="GO" id="GO:0002098">
    <property type="term" value="P:tRNA wobble uridine modification"/>
    <property type="evidence" value="ECO:0007669"/>
    <property type="project" value="TreeGrafter"/>
</dbReference>
<dbReference type="NCBIfam" id="NF003661">
    <property type="entry name" value="PRK05291.1-3"/>
    <property type="match status" value="1"/>
</dbReference>
<dbReference type="PANTHER" id="PTHR42714">
    <property type="entry name" value="TRNA MODIFICATION GTPASE GTPBP3"/>
    <property type="match status" value="1"/>
</dbReference>
<reference evidence="16" key="2">
    <citation type="submission" date="2025-09" db="UniProtKB">
        <authorList>
            <consortium name="Ensembl"/>
        </authorList>
    </citation>
    <scope>IDENTIFICATION</scope>
</reference>
<dbReference type="OMA" id="EFHCHGG"/>
<dbReference type="InterPro" id="IPR018948">
    <property type="entry name" value="GTP-bd_TrmE_N"/>
</dbReference>
<evidence type="ECO:0000256" key="13">
    <source>
        <dbReference type="ARBA" id="ARBA00077869"/>
    </source>
</evidence>
<dbReference type="Gene3D" id="1.20.120.430">
    <property type="entry name" value="tRNA modification GTPase MnmE domain 2"/>
    <property type="match status" value="1"/>
</dbReference>
<evidence type="ECO:0000256" key="7">
    <source>
        <dbReference type="ARBA" id="ARBA00022946"/>
    </source>
</evidence>
<reference evidence="16" key="1">
    <citation type="submission" date="2025-08" db="UniProtKB">
        <authorList>
            <consortium name="Ensembl"/>
        </authorList>
    </citation>
    <scope>IDENTIFICATION</scope>
</reference>
<keyword evidence="8" id="KW-0496">Mitochondrion</keyword>
<comment type="similarity">
    <text evidence="3">Belongs to the TRAFAC class TrmE-Era-EngA-EngB-Septin-like GTPase superfamily. TrmE GTPase family.</text>
</comment>
<evidence type="ECO:0000256" key="14">
    <source>
        <dbReference type="ARBA" id="ARBA00081428"/>
    </source>
</evidence>
<evidence type="ECO:0000256" key="1">
    <source>
        <dbReference type="ARBA" id="ARBA00001958"/>
    </source>
</evidence>
<dbReference type="HAMAP" id="MF_00379">
    <property type="entry name" value="GTPase_MnmE"/>
    <property type="match status" value="1"/>
</dbReference>
<keyword evidence="9" id="KW-0342">GTP-binding</keyword>
<dbReference type="NCBIfam" id="TIGR00231">
    <property type="entry name" value="small_GTP"/>
    <property type="match status" value="1"/>
</dbReference>
<dbReference type="InterPro" id="IPR027417">
    <property type="entry name" value="P-loop_NTPase"/>
</dbReference>
<dbReference type="GO" id="GO:0005739">
    <property type="term" value="C:mitochondrion"/>
    <property type="evidence" value="ECO:0007669"/>
    <property type="project" value="UniProtKB-SubCell"/>
</dbReference>
<dbReference type="PANTHER" id="PTHR42714:SF2">
    <property type="entry name" value="TRNA MODIFICATION GTPASE GTPBP3, MITOCHONDRIAL"/>
    <property type="match status" value="1"/>
</dbReference>
<evidence type="ECO:0000256" key="2">
    <source>
        <dbReference type="ARBA" id="ARBA00004173"/>
    </source>
</evidence>
<dbReference type="InterPro" id="IPR006073">
    <property type="entry name" value="GTP-bd"/>
</dbReference>
<dbReference type="CDD" id="cd14858">
    <property type="entry name" value="TrmE_N"/>
    <property type="match status" value="1"/>
</dbReference>
<dbReference type="GO" id="GO:0003924">
    <property type="term" value="F:GTPase activity"/>
    <property type="evidence" value="ECO:0007669"/>
    <property type="project" value="InterPro"/>
</dbReference>
<evidence type="ECO:0000256" key="9">
    <source>
        <dbReference type="ARBA" id="ARBA00023134"/>
    </source>
</evidence>
<dbReference type="FunFam" id="3.30.1360.120:FF:000007">
    <property type="entry name" value="tRNA modification GTPase GTPBP3, mitochondrial"/>
    <property type="match status" value="1"/>
</dbReference>
<comment type="function">
    <text evidence="11">GTPase component of the GTPBP3-MTO1 complex that catalyzes the 5-taurinomethyluridine (taum(5)U) modification at the 34th wobble position (U34) of mitochondrial tRNAs (mt-tRNAs), which plays a role in mt-tRNA decoding and mitochondrial translation. Taum(5)U formation on mammalian mt-tRNA requires the presence of both GTPBP3-mediated GTPase activity and MTO1 catalytic activity.</text>
</comment>
<keyword evidence="7" id="KW-0809">Transit peptide</keyword>
<evidence type="ECO:0000256" key="12">
    <source>
        <dbReference type="ARBA" id="ARBA00069806"/>
    </source>
</evidence>
<evidence type="ECO:0000259" key="15">
    <source>
        <dbReference type="PROSITE" id="PS51709"/>
    </source>
</evidence>
<evidence type="ECO:0000313" key="17">
    <source>
        <dbReference type="Proteomes" id="UP000264820"/>
    </source>
</evidence>
<dbReference type="Pfam" id="PF01926">
    <property type="entry name" value="MMR_HSR1"/>
    <property type="match status" value="1"/>
</dbReference>
<dbReference type="GO" id="GO:0030488">
    <property type="term" value="P:tRNA methylation"/>
    <property type="evidence" value="ECO:0007669"/>
    <property type="project" value="TreeGrafter"/>
</dbReference>
<dbReference type="Proteomes" id="UP000264820">
    <property type="component" value="Unplaced"/>
</dbReference>
<comment type="cofactor">
    <cofactor evidence="1">
        <name>K(+)</name>
        <dbReference type="ChEBI" id="CHEBI:29103"/>
    </cofactor>
</comment>
<dbReference type="Gene3D" id="3.30.1360.120">
    <property type="entry name" value="Probable tRNA modification gtpase trme, domain 1"/>
    <property type="match status" value="1"/>
</dbReference>
<dbReference type="FunFam" id="3.40.50.300:FF:000924">
    <property type="entry name" value="tRNA modification GTPase GTPBP3, mitochondrial"/>
    <property type="match status" value="1"/>
</dbReference>
<evidence type="ECO:0000313" key="16">
    <source>
        <dbReference type="Ensembl" id="ENSHCOP00000005821.1"/>
    </source>
</evidence>
<evidence type="ECO:0000256" key="10">
    <source>
        <dbReference type="ARBA" id="ARBA00049117"/>
    </source>
</evidence>
<dbReference type="SUPFAM" id="SSF52540">
    <property type="entry name" value="P-loop containing nucleoside triphosphate hydrolases"/>
    <property type="match status" value="1"/>
</dbReference>
<dbReference type="InterPro" id="IPR027266">
    <property type="entry name" value="TrmE/GcvT-like"/>
</dbReference>
<dbReference type="InterPro" id="IPR005225">
    <property type="entry name" value="Small_GTP-bd"/>
</dbReference>
<comment type="subcellular location">
    <subcellularLocation>
        <location evidence="2">Mitochondrion</location>
    </subcellularLocation>
</comment>
<keyword evidence="5" id="KW-0547">Nucleotide-binding</keyword>
<dbReference type="Pfam" id="PF10396">
    <property type="entry name" value="TrmE_N"/>
    <property type="match status" value="1"/>
</dbReference>